<evidence type="ECO:0000256" key="9">
    <source>
        <dbReference type="ARBA" id="ARBA00024722"/>
    </source>
</evidence>
<evidence type="ECO:0000259" key="12">
    <source>
        <dbReference type="PROSITE" id="PS50929"/>
    </source>
</evidence>
<dbReference type="RefSeq" id="WP_110788698.1">
    <property type="nucleotide sequence ID" value="NZ_QKQS01000038.1"/>
</dbReference>
<evidence type="ECO:0000256" key="1">
    <source>
        <dbReference type="ARBA" id="ARBA00004651"/>
    </source>
</evidence>
<dbReference type="GO" id="GO:0140359">
    <property type="term" value="F:ABC-type transporter activity"/>
    <property type="evidence" value="ECO:0007669"/>
    <property type="project" value="InterPro"/>
</dbReference>
<dbReference type="InterPro" id="IPR003439">
    <property type="entry name" value="ABC_transporter-like_ATP-bd"/>
</dbReference>
<dbReference type="SMART" id="SM00382">
    <property type="entry name" value="AAA"/>
    <property type="match status" value="1"/>
</dbReference>
<dbReference type="PANTHER" id="PTHR24221">
    <property type="entry name" value="ATP-BINDING CASSETTE SUB-FAMILY B"/>
    <property type="match status" value="1"/>
</dbReference>
<dbReference type="PROSITE" id="PS00211">
    <property type="entry name" value="ABC_TRANSPORTER_1"/>
    <property type="match status" value="1"/>
</dbReference>
<feature type="domain" description="ABC transporter" evidence="11">
    <location>
        <begin position="351"/>
        <end position="585"/>
    </location>
</feature>
<dbReference type="GO" id="GO:0034040">
    <property type="term" value="F:ATPase-coupled lipid transmembrane transporter activity"/>
    <property type="evidence" value="ECO:0007669"/>
    <property type="project" value="TreeGrafter"/>
</dbReference>
<dbReference type="InterPro" id="IPR036640">
    <property type="entry name" value="ABC1_TM_sf"/>
</dbReference>
<feature type="domain" description="ABC transmembrane type-1" evidence="12">
    <location>
        <begin position="35"/>
        <end position="317"/>
    </location>
</feature>
<comment type="similarity">
    <text evidence="2">Belongs to the ABC transporter superfamily.</text>
</comment>
<comment type="caution">
    <text evidence="13">The sequence shown here is derived from an EMBL/GenBank/DDBJ whole genome shotgun (WGS) entry which is preliminary data.</text>
</comment>
<keyword evidence="4 10" id="KW-0812">Transmembrane</keyword>
<dbReference type="InterPro" id="IPR011527">
    <property type="entry name" value="ABC1_TM_dom"/>
</dbReference>
<dbReference type="FunFam" id="3.40.50.300:FF:000287">
    <property type="entry name" value="Multidrug ABC transporter ATP-binding protein"/>
    <property type="match status" value="1"/>
</dbReference>
<dbReference type="Proteomes" id="UP000248134">
    <property type="component" value="Unassembled WGS sequence"/>
</dbReference>
<dbReference type="InterPro" id="IPR003593">
    <property type="entry name" value="AAA+_ATPase"/>
</dbReference>
<gene>
    <name evidence="13" type="ORF">DNX69_24945</name>
</gene>
<organism evidence="13 14">
    <name type="scientific">Rhodopseudomonas palustris</name>
    <dbReference type="NCBI Taxonomy" id="1076"/>
    <lineage>
        <taxon>Bacteria</taxon>
        <taxon>Pseudomonadati</taxon>
        <taxon>Pseudomonadota</taxon>
        <taxon>Alphaproteobacteria</taxon>
        <taxon>Hyphomicrobiales</taxon>
        <taxon>Nitrobacteraceae</taxon>
        <taxon>Rhodopseudomonas</taxon>
    </lineage>
</organism>
<feature type="transmembrane region" description="Helical" evidence="10">
    <location>
        <begin position="71"/>
        <end position="90"/>
    </location>
</feature>
<evidence type="ECO:0000256" key="5">
    <source>
        <dbReference type="ARBA" id="ARBA00022741"/>
    </source>
</evidence>
<dbReference type="Gene3D" id="3.40.50.300">
    <property type="entry name" value="P-loop containing nucleotide triphosphate hydrolases"/>
    <property type="match status" value="1"/>
</dbReference>
<dbReference type="CDD" id="cd18552">
    <property type="entry name" value="ABC_6TM_MsbA_like"/>
    <property type="match status" value="1"/>
</dbReference>
<dbReference type="InterPro" id="IPR027417">
    <property type="entry name" value="P-loop_NTPase"/>
</dbReference>
<dbReference type="InterPro" id="IPR017871">
    <property type="entry name" value="ABC_transporter-like_CS"/>
</dbReference>
<protein>
    <submittedName>
        <fullName evidence="13">ABC transporter ATP-binding protein</fullName>
    </submittedName>
</protein>
<evidence type="ECO:0000256" key="7">
    <source>
        <dbReference type="ARBA" id="ARBA00022989"/>
    </source>
</evidence>
<dbReference type="EMBL" id="QKQS01000038">
    <property type="protein sequence ID" value="PZA09351.1"/>
    <property type="molecule type" value="Genomic_DNA"/>
</dbReference>
<sequence length="600" mass="65338">MTEAPRKITDDPYGAWQLIRRLVMEQASAYWRRYALAFGLMAIAAAATSGSAFLLGKVINQAYVDRDLQGIMFWSIVTLVVFSLKGAATYGQSVILTQIKNAILANNQRRMFHKLMSESIGFFSQRHSSEFLARLTAGANSVTEVLNLLINAIGRDFLSLIGLVIVMVIQDPFMALFGLLIAPPAAFVVRKLVKRVKGLALTQFTGNAQILETMQESLQGIRTVKAFSLEKTMSDRIDANIAAVQANADKMAKVSNRSSPLMETLGGFAVAASLMYGGYRVVATGATPGEFFSFLTAFLLAYEPAKRLARLNIELNSGLVGARMLLEIIDSPPSEPDDSHRPALQLTKARVEFDHVSFAYRPDEPVLNQMSFVAEPGQTTALVGPSGGGKSTVLALLLRLYEVQSGEIRIDGQSTATVSRESLRQQTAYVGQDVYLFRDTVRANIAFGKLGATDDEIVAAAKAACAHDFIMSFPLGYDTPVGEHGAQLSGGQRQRIAVARALLRDAPIVLLDEATAALDSESEKLVQEAIDHLARGRTTIVIAHRLHTIMHADSILVVEAGEIVEQGRHDDLLRRDGRYASFFRLQQRHATPLAPAEASA</sequence>
<evidence type="ECO:0000256" key="3">
    <source>
        <dbReference type="ARBA" id="ARBA00022448"/>
    </source>
</evidence>
<keyword evidence="8 10" id="KW-0472">Membrane</keyword>
<dbReference type="GO" id="GO:0005886">
    <property type="term" value="C:plasma membrane"/>
    <property type="evidence" value="ECO:0007669"/>
    <property type="project" value="UniProtKB-SubCell"/>
</dbReference>
<keyword evidence="5" id="KW-0547">Nucleotide-binding</keyword>
<dbReference type="Pfam" id="PF00664">
    <property type="entry name" value="ABC_membrane"/>
    <property type="match status" value="1"/>
</dbReference>
<keyword evidence="3" id="KW-0813">Transport</keyword>
<dbReference type="Gene3D" id="1.20.1560.10">
    <property type="entry name" value="ABC transporter type 1, transmembrane domain"/>
    <property type="match status" value="1"/>
</dbReference>
<evidence type="ECO:0000256" key="10">
    <source>
        <dbReference type="SAM" id="Phobius"/>
    </source>
</evidence>
<dbReference type="Pfam" id="PF00005">
    <property type="entry name" value="ABC_tran"/>
    <property type="match status" value="1"/>
</dbReference>
<dbReference type="GO" id="GO:0016887">
    <property type="term" value="F:ATP hydrolysis activity"/>
    <property type="evidence" value="ECO:0007669"/>
    <property type="project" value="InterPro"/>
</dbReference>
<keyword evidence="7 10" id="KW-1133">Transmembrane helix</keyword>
<dbReference type="OrthoDB" id="9804259at2"/>
<evidence type="ECO:0000256" key="4">
    <source>
        <dbReference type="ARBA" id="ARBA00022692"/>
    </source>
</evidence>
<evidence type="ECO:0000256" key="6">
    <source>
        <dbReference type="ARBA" id="ARBA00022840"/>
    </source>
</evidence>
<feature type="transmembrane region" description="Helical" evidence="10">
    <location>
        <begin position="34"/>
        <end position="59"/>
    </location>
</feature>
<evidence type="ECO:0000313" key="14">
    <source>
        <dbReference type="Proteomes" id="UP000248134"/>
    </source>
</evidence>
<dbReference type="GO" id="GO:0005524">
    <property type="term" value="F:ATP binding"/>
    <property type="evidence" value="ECO:0007669"/>
    <property type="project" value="UniProtKB-KW"/>
</dbReference>
<keyword evidence="6 13" id="KW-0067">ATP-binding</keyword>
<dbReference type="AlphaFoldDB" id="A0A323UAE2"/>
<evidence type="ECO:0000313" key="13">
    <source>
        <dbReference type="EMBL" id="PZA09351.1"/>
    </source>
</evidence>
<evidence type="ECO:0000256" key="2">
    <source>
        <dbReference type="ARBA" id="ARBA00005417"/>
    </source>
</evidence>
<name>A0A323UAE2_RHOPL</name>
<dbReference type="SUPFAM" id="SSF52540">
    <property type="entry name" value="P-loop containing nucleoside triphosphate hydrolases"/>
    <property type="match status" value="1"/>
</dbReference>
<accession>A0A323UAE2</accession>
<evidence type="ECO:0000259" key="11">
    <source>
        <dbReference type="PROSITE" id="PS50893"/>
    </source>
</evidence>
<evidence type="ECO:0000256" key="8">
    <source>
        <dbReference type="ARBA" id="ARBA00023136"/>
    </source>
</evidence>
<comment type="subcellular location">
    <subcellularLocation>
        <location evidence="1">Cell membrane</location>
        <topology evidence="1">Multi-pass membrane protein</topology>
    </subcellularLocation>
</comment>
<reference evidence="13 14" key="1">
    <citation type="submission" date="2018-06" db="EMBL/GenBank/DDBJ databases">
        <title>Draft Whole-Genome Sequence of the purple photosynthetic bacterium Rhodospeudomonas palustris XCP.</title>
        <authorList>
            <person name="Rayyan A."/>
            <person name="Meyer T.E."/>
            <person name="Kyndt J.A."/>
        </authorList>
    </citation>
    <scope>NUCLEOTIDE SEQUENCE [LARGE SCALE GENOMIC DNA]</scope>
    <source>
        <strain evidence="13 14">XCP</strain>
    </source>
</reference>
<proteinExistence type="inferred from homology"/>
<dbReference type="PROSITE" id="PS50893">
    <property type="entry name" value="ABC_TRANSPORTER_2"/>
    <property type="match status" value="1"/>
</dbReference>
<dbReference type="PANTHER" id="PTHR24221:SF654">
    <property type="entry name" value="ATP-BINDING CASSETTE SUB-FAMILY B MEMBER 6"/>
    <property type="match status" value="1"/>
</dbReference>
<dbReference type="SUPFAM" id="SSF90123">
    <property type="entry name" value="ABC transporter transmembrane region"/>
    <property type="match status" value="1"/>
</dbReference>
<dbReference type="InterPro" id="IPR039421">
    <property type="entry name" value="Type_1_exporter"/>
</dbReference>
<comment type="function">
    <text evidence="9">Involved in beta-(1--&gt;2)glucan export. Transmembrane domains (TMD) form a pore in the inner membrane and the ATP-binding domain (NBD) is responsible for energy generation.</text>
</comment>
<dbReference type="PROSITE" id="PS50929">
    <property type="entry name" value="ABC_TM1F"/>
    <property type="match status" value="1"/>
</dbReference>